<name>U4KU97_PYROM</name>
<organism evidence="1 2">
    <name type="scientific">Pyronema omphalodes (strain CBS 100304)</name>
    <name type="common">Pyronema confluens</name>
    <dbReference type="NCBI Taxonomy" id="1076935"/>
    <lineage>
        <taxon>Eukaryota</taxon>
        <taxon>Fungi</taxon>
        <taxon>Dikarya</taxon>
        <taxon>Ascomycota</taxon>
        <taxon>Pezizomycotina</taxon>
        <taxon>Pezizomycetes</taxon>
        <taxon>Pezizales</taxon>
        <taxon>Pyronemataceae</taxon>
        <taxon>Pyronema</taxon>
    </lineage>
</organism>
<protein>
    <submittedName>
        <fullName evidence="1">Uncharacterized protein</fullName>
    </submittedName>
</protein>
<keyword evidence="2" id="KW-1185">Reference proteome</keyword>
<accession>U4KU97</accession>
<dbReference type="EMBL" id="HF935208">
    <property type="protein sequence ID" value="CCX04532.1"/>
    <property type="molecule type" value="Genomic_DNA"/>
</dbReference>
<dbReference type="Proteomes" id="UP000018144">
    <property type="component" value="Unassembled WGS sequence"/>
</dbReference>
<dbReference type="AlphaFoldDB" id="U4KU97"/>
<gene>
    <name evidence="1" type="ORF">PCON_02712</name>
</gene>
<sequence>MDTNANNIATKLDEVEGKVGKMEGKLNIIHDNILAAAKAASAATRGNPRELKLLVAKIEKCKESGSKNFS</sequence>
<evidence type="ECO:0000313" key="1">
    <source>
        <dbReference type="EMBL" id="CCX04532.1"/>
    </source>
</evidence>
<evidence type="ECO:0000313" key="2">
    <source>
        <dbReference type="Proteomes" id="UP000018144"/>
    </source>
</evidence>
<dbReference type="OrthoDB" id="4062651at2759"/>
<proteinExistence type="predicted"/>
<reference evidence="1 2" key="1">
    <citation type="journal article" date="2013" name="PLoS Genet.">
        <title>The genome and development-dependent transcriptomes of Pyronema confluens: a window into fungal evolution.</title>
        <authorList>
            <person name="Traeger S."/>
            <person name="Altegoer F."/>
            <person name="Freitag M."/>
            <person name="Gabaldon T."/>
            <person name="Kempken F."/>
            <person name="Kumar A."/>
            <person name="Marcet-Houben M."/>
            <person name="Poggeler S."/>
            <person name="Stajich J.E."/>
            <person name="Nowrousian M."/>
        </authorList>
    </citation>
    <scope>NUCLEOTIDE SEQUENCE [LARGE SCALE GENOMIC DNA]</scope>
    <source>
        <strain evidence="2">CBS 100304</strain>
        <tissue evidence="1">Vegetative mycelium</tissue>
    </source>
</reference>